<dbReference type="RefSeq" id="WP_073548000.1">
    <property type="nucleotide sequence ID" value="NZ_CAWMVK010000012.1"/>
</dbReference>
<evidence type="ECO:0000256" key="1">
    <source>
        <dbReference type="SAM" id="Phobius"/>
    </source>
</evidence>
<gene>
    <name evidence="2" type="ORF">NIES1031_02805</name>
</gene>
<dbReference type="PANTHER" id="PTHR35550:SF2">
    <property type="entry name" value="OS05G0401200 PROTEIN"/>
    <property type="match status" value="1"/>
</dbReference>
<keyword evidence="3" id="KW-1185">Reference proteome</keyword>
<dbReference type="OrthoDB" id="513456at2"/>
<dbReference type="PANTHER" id="PTHR35550">
    <property type="match status" value="1"/>
</dbReference>
<dbReference type="InterPro" id="IPR021467">
    <property type="entry name" value="DUF3119"/>
</dbReference>
<sequence>MTPSSPISSTTIELAPSYKLPVAIIVLAIPLLLVSPWIGGAIALFGLFLMFQAGTLRLQFTDTALDIYRGENLIRRFPYQEWENWEIFWSNVPILFYFKEVKSIHFLPIIFDPKMLASCLEQRFPKGVARS</sequence>
<accession>A0A1U7HYW7</accession>
<name>A0A1U7HYW7_9CHRO</name>
<organism evidence="2 3">
    <name type="scientific">Chroogloeocystis siderophila 5.2 s.c.1</name>
    <dbReference type="NCBI Taxonomy" id="247279"/>
    <lineage>
        <taxon>Bacteria</taxon>
        <taxon>Bacillati</taxon>
        <taxon>Cyanobacteriota</taxon>
        <taxon>Cyanophyceae</taxon>
        <taxon>Oscillatoriophycideae</taxon>
        <taxon>Chroococcales</taxon>
        <taxon>Chroococcaceae</taxon>
        <taxon>Chroogloeocystis</taxon>
    </lineage>
</organism>
<proteinExistence type="predicted"/>
<dbReference type="Pfam" id="PF11317">
    <property type="entry name" value="DUF3119"/>
    <property type="match status" value="1"/>
</dbReference>
<protein>
    <submittedName>
        <fullName evidence="2">Glycerol dehydrogenase</fullName>
    </submittedName>
</protein>
<keyword evidence="1" id="KW-1133">Transmembrane helix</keyword>
<reference evidence="2 3" key="1">
    <citation type="submission" date="2016-11" db="EMBL/GenBank/DDBJ databases">
        <title>Draft Genome Sequences of Nine Cyanobacterial Strains from Diverse Habitats.</title>
        <authorList>
            <person name="Zhu T."/>
            <person name="Hou S."/>
            <person name="Lu X."/>
            <person name="Hess W.R."/>
        </authorList>
    </citation>
    <scope>NUCLEOTIDE SEQUENCE [LARGE SCALE GENOMIC DNA]</scope>
    <source>
        <strain evidence="2 3">5.2 s.c.1</strain>
    </source>
</reference>
<feature type="transmembrane region" description="Helical" evidence="1">
    <location>
        <begin position="20"/>
        <end position="51"/>
    </location>
</feature>
<dbReference type="Proteomes" id="UP000185984">
    <property type="component" value="Unassembled WGS sequence"/>
</dbReference>
<evidence type="ECO:0000313" key="3">
    <source>
        <dbReference type="Proteomes" id="UP000185984"/>
    </source>
</evidence>
<keyword evidence="1" id="KW-0812">Transmembrane</keyword>
<dbReference type="EMBL" id="MRCC01000002">
    <property type="protein sequence ID" value="OKH28845.1"/>
    <property type="molecule type" value="Genomic_DNA"/>
</dbReference>
<dbReference type="AlphaFoldDB" id="A0A1U7HYW7"/>
<keyword evidence="1" id="KW-0472">Membrane</keyword>
<dbReference type="STRING" id="247279.NIES1031_02805"/>
<evidence type="ECO:0000313" key="2">
    <source>
        <dbReference type="EMBL" id="OKH28845.1"/>
    </source>
</evidence>
<comment type="caution">
    <text evidence="2">The sequence shown here is derived from an EMBL/GenBank/DDBJ whole genome shotgun (WGS) entry which is preliminary data.</text>
</comment>